<dbReference type="PANTHER" id="PTHR24220">
    <property type="entry name" value="IMPORT ATP-BINDING PROTEIN"/>
    <property type="match status" value="1"/>
</dbReference>
<comment type="caution">
    <text evidence="5">The sequence shown here is derived from an EMBL/GenBank/DDBJ whole genome shotgun (WGS) entry which is preliminary data.</text>
</comment>
<dbReference type="Pfam" id="PF00005">
    <property type="entry name" value="ABC_tran"/>
    <property type="match status" value="1"/>
</dbReference>
<keyword evidence="2" id="KW-0547">Nucleotide-binding</keyword>
<evidence type="ECO:0000313" key="5">
    <source>
        <dbReference type="EMBL" id="TGA97852.1"/>
    </source>
</evidence>
<dbReference type="GO" id="GO:0005886">
    <property type="term" value="C:plasma membrane"/>
    <property type="evidence" value="ECO:0007669"/>
    <property type="project" value="TreeGrafter"/>
</dbReference>
<evidence type="ECO:0000259" key="4">
    <source>
        <dbReference type="PROSITE" id="PS50893"/>
    </source>
</evidence>
<protein>
    <submittedName>
        <fullName evidence="5">ABC transporter ATP-binding protein</fullName>
    </submittedName>
</protein>
<evidence type="ECO:0000256" key="2">
    <source>
        <dbReference type="ARBA" id="ARBA00022741"/>
    </source>
</evidence>
<keyword evidence="3 5" id="KW-0067">ATP-binding</keyword>
<accession>A0A4Z0GLL7</accession>
<dbReference type="PROSITE" id="PS50893">
    <property type="entry name" value="ABC_TRANSPORTER_2"/>
    <property type="match status" value="1"/>
</dbReference>
<evidence type="ECO:0000313" key="6">
    <source>
        <dbReference type="Proteomes" id="UP000298347"/>
    </source>
</evidence>
<dbReference type="GO" id="GO:0098796">
    <property type="term" value="C:membrane protein complex"/>
    <property type="evidence" value="ECO:0007669"/>
    <property type="project" value="UniProtKB-ARBA"/>
</dbReference>
<organism evidence="5 6">
    <name type="scientific">Sporolactobacillus shoreae</name>
    <dbReference type="NCBI Taxonomy" id="1465501"/>
    <lineage>
        <taxon>Bacteria</taxon>
        <taxon>Bacillati</taxon>
        <taxon>Bacillota</taxon>
        <taxon>Bacilli</taxon>
        <taxon>Bacillales</taxon>
        <taxon>Sporolactobacillaceae</taxon>
        <taxon>Sporolactobacillus</taxon>
    </lineage>
</organism>
<dbReference type="PROSITE" id="PS00211">
    <property type="entry name" value="ABC_TRANSPORTER_1"/>
    <property type="match status" value="1"/>
</dbReference>
<gene>
    <name evidence="5" type="ORF">E4665_10665</name>
</gene>
<dbReference type="GO" id="GO:0016887">
    <property type="term" value="F:ATP hydrolysis activity"/>
    <property type="evidence" value="ECO:0007669"/>
    <property type="project" value="InterPro"/>
</dbReference>
<dbReference type="InterPro" id="IPR015854">
    <property type="entry name" value="ABC_transpr_LolD-like"/>
</dbReference>
<dbReference type="GO" id="GO:0005524">
    <property type="term" value="F:ATP binding"/>
    <property type="evidence" value="ECO:0007669"/>
    <property type="project" value="UniProtKB-KW"/>
</dbReference>
<dbReference type="SMART" id="SM00382">
    <property type="entry name" value="AAA"/>
    <property type="match status" value="1"/>
</dbReference>
<dbReference type="OrthoDB" id="9791546at2"/>
<evidence type="ECO:0000256" key="3">
    <source>
        <dbReference type="ARBA" id="ARBA00022840"/>
    </source>
</evidence>
<evidence type="ECO:0000256" key="1">
    <source>
        <dbReference type="ARBA" id="ARBA00022448"/>
    </source>
</evidence>
<dbReference type="InterPro" id="IPR027417">
    <property type="entry name" value="P-loop_NTPase"/>
</dbReference>
<dbReference type="CDD" id="cd03255">
    <property type="entry name" value="ABC_MJ0796_LolCDE_FtsE"/>
    <property type="match status" value="1"/>
</dbReference>
<dbReference type="InterPro" id="IPR003439">
    <property type="entry name" value="ABC_transporter-like_ATP-bd"/>
</dbReference>
<keyword evidence="1" id="KW-0813">Transport</keyword>
<dbReference type="InterPro" id="IPR017871">
    <property type="entry name" value="ABC_transporter-like_CS"/>
</dbReference>
<dbReference type="GO" id="GO:0022857">
    <property type="term" value="F:transmembrane transporter activity"/>
    <property type="evidence" value="ECO:0007669"/>
    <property type="project" value="UniProtKB-ARBA"/>
</dbReference>
<dbReference type="SUPFAM" id="SSF52540">
    <property type="entry name" value="P-loop containing nucleoside triphosphate hydrolases"/>
    <property type="match status" value="1"/>
</dbReference>
<dbReference type="AlphaFoldDB" id="A0A4Z0GLL7"/>
<dbReference type="PANTHER" id="PTHR24220:SF86">
    <property type="entry name" value="ABC TRANSPORTER ABCH.1"/>
    <property type="match status" value="1"/>
</dbReference>
<dbReference type="InterPro" id="IPR017911">
    <property type="entry name" value="MacB-like_ATP-bd"/>
</dbReference>
<reference evidence="5 6" key="1">
    <citation type="journal article" date="2015" name="Int. J. Syst. Evol. Microbiol.">
        <title>Sporolactobacillus shoreae sp. nov. and Sporolactobacillus spathodeae sp. nov., two spore-forming lactic acid bacteria isolated from tree barks in Thailand.</title>
        <authorList>
            <person name="Thamacharoensuk T."/>
            <person name="Kitahara M."/>
            <person name="Ohkuma M."/>
            <person name="Thongchul N."/>
            <person name="Tanasupawat S."/>
        </authorList>
    </citation>
    <scope>NUCLEOTIDE SEQUENCE [LARGE SCALE GENOMIC DNA]</scope>
    <source>
        <strain evidence="5 6">BK92</strain>
    </source>
</reference>
<proteinExistence type="predicted"/>
<dbReference type="InterPro" id="IPR003593">
    <property type="entry name" value="AAA+_ATPase"/>
</dbReference>
<dbReference type="Proteomes" id="UP000298347">
    <property type="component" value="Unassembled WGS sequence"/>
</dbReference>
<feature type="domain" description="ABC transporter" evidence="4">
    <location>
        <begin position="6"/>
        <end position="228"/>
    </location>
</feature>
<sequence>MTEPMISMNQIEKSYQMGENMVHALDHVSLTINDGDFLSIVGPSGSGKSTLMHMMGCLDKPDSGEYVLGGSHIDRLKDRDLAVIRNQKIGFIFQNFNLLGKLTAVENVELPLLYRGIKAKERRARALVCLEQVGLRERAGHLPSQLSGGQQQRVAIARALSGEPQILLADEPTGALDSRTSGEIMDLLTALNEKGRTIILITHDLHVARKARRTVSIRDGRLWEGEHI</sequence>
<dbReference type="FunFam" id="3.40.50.300:FF:000032">
    <property type="entry name" value="Export ABC transporter ATP-binding protein"/>
    <property type="match status" value="1"/>
</dbReference>
<dbReference type="EMBL" id="SRJD01000011">
    <property type="protein sequence ID" value="TGA97852.1"/>
    <property type="molecule type" value="Genomic_DNA"/>
</dbReference>
<keyword evidence="6" id="KW-1185">Reference proteome</keyword>
<dbReference type="RefSeq" id="WP_135348784.1">
    <property type="nucleotide sequence ID" value="NZ_SRJD01000011.1"/>
</dbReference>
<dbReference type="Gene3D" id="3.40.50.300">
    <property type="entry name" value="P-loop containing nucleotide triphosphate hydrolases"/>
    <property type="match status" value="1"/>
</dbReference>
<name>A0A4Z0GLL7_9BACL</name>